<dbReference type="PANTHER" id="PTHR37817:SF1">
    <property type="entry name" value="N-ACETYLTRANSFERASE EIS"/>
    <property type="match status" value="1"/>
</dbReference>
<dbReference type="InterPro" id="IPR016181">
    <property type="entry name" value="Acyl_CoA_acyltransferase"/>
</dbReference>
<dbReference type="RefSeq" id="WP_096164199.1">
    <property type="nucleotide sequence ID" value="NZ_JBQQHT010000002.1"/>
</dbReference>
<reference evidence="2 3" key="1">
    <citation type="journal article" date="2017" name="Elife">
        <title>Extensive horizontal gene transfer in cheese-associated bacteria.</title>
        <authorList>
            <person name="Bonham K.S."/>
            <person name="Wolfe B.E."/>
            <person name="Dutton R.J."/>
        </authorList>
    </citation>
    <scope>NUCLEOTIDE SEQUENCE [LARGE SCALE GENOMIC DNA]</scope>
    <source>
        <strain evidence="2 3">341_9</strain>
    </source>
</reference>
<comment type="caution">
    <text evidence="2">The sequence shown here is derived from an EMBL/GenBank/DDBJ whole genome shotgun (WGS) entry which is preliminary data.</text>
</comment>
<protein>
    <recommendedName>
        <fullName evidence="1">N-acetyltransferase domain-containing protein</fullName>
    </recommendedName>
</protein>
<dbReference type="Pfam" id="PF13530">
    <property type="entry name" value="SCP2_2"/>
    <property type="match status" value="1"/>
</dbReference>
<dbReference type="Gene3D" id="3.40.630.30">
    <property type="match status" value="2"/>
</dbReference>
<dbReference type="InterPro" id="IPR041380">
    <property type="entry name" value="Acetyltransf_17"/>
</dbReference>
<dbReference type="PROSITE" id="PS51186">
    <property type="entry name" value="GNAT"/>
    <property type="match status" value="1"/>
</dbReference>
<dbReference type="Proteomes" id="UP000218598">
    <property type="component" value="Unassembled WGS sequence"/>
</dbReference>
<organism evidence="2 3">
    <name type="scientific">Brachybacterium alimentarium</name>
    <dbReference type="NCBI Taxonomy" id="47845"/>
    <lineage>
        <taxon>Bacteria</taxon>
        <taxon>Bacillati</taxon>
        <taxon>Actinomycetota</taxon>
        <taxon>Actinomycetes</taxon>
        <taxon>Micrococcales</taxon>
        <taxon>Dermabacteraceae</taxon>
        <taxon>Brachybacterium</taxon>
    </lineage>
</organism>
<dbReference type="SUPFAM" id="SSF55729">
    <property type="entry name" value="Acyl-CoA N-acyltransferases (Nat)"/>
    <property type="match status" value="1"/>
</dbReference>
<dbReference type="AlphaFoldDB" id="A0A2A3YHP3"/>
<accession>A0A2A3YHP3</accession>
<dbReference type="GO" id="GO:0034069">
    <property type="term" value="F:aminoglycoside N-acetyltransferase activity"/>
    <property type="evidence" value="ECO:0007669"/>
    <property type="project" value="TreeGrafter"/>
</dbReference>
<dbReference type="InterPro" id="IPR036527">
    <property type="entry name" value="SCP2_sterol-bd_dom_sf"/>
</dbReference>
<dbReference type="InterPro" id="IPR051554">
    <property type="entry name" value="Acetyltransferase_Eis"/>
</dbReference>
<evidence type="ECO:0000313" key="2">
    <source>
        <dbReference type="EMBL" id="PCC38823.1"/>
    </source>
</evidence>
<dbReference type="InterPro" id="IPR000182">
    <property type="entry name" value="GNAT_dom"/>
</dbReference>
<name>A0A2A3YHP3_9MICO</name>
<dbReference type="PANTHER" id="PTHR37817">
    <property type="entry name" value="N-ACETYLTRANSFERASE EIS"/>
    <property type="match status" value="1"/>
</dbReference>
<proteinExistence type="predicted"/>
<gene>
    <name evidence="2" type="ORF">CIK66_12955</name>
</gene>
<evidence type="ECO:0000259" key="1">
    <source>
        <dbReference type="PROSITE" id="PS51186"/>
    </source>
</evidence>
<dbReference type="Pfam" id="PF17668">
    <property type="entry name" value="Acetyltransf_17"/>
    <property type="match status" value="1"/>
</dbReference>
<dbReference type="GO" id="GO:0030649">
    <property type="term" value="P:aminoglycoside antibiotic catabolic process"/>
    <property type="evidence" value="ECO:0007669"/>
    <property type="project" value="TreeGrafter"/>
</dbReference>
<keyword evidence="3" id="KW-1185">Reference proteome</keyword>
<dbReference type="OrthoDB" id="8399956at2"/>
<dbReference type="EMBL" id="NRGR01000020">
    <property type="protein sequence ID" value="PCC38823.1"/>
    <property type="molecule type" value="Genomic_DNA"/>
</dbReference>
<dbReference type="InterPro" id="IPR025559">
    <property type="entry name" value="Eis_dom"/>
</dbReference>
<dbReference type="Gene3D" id="3.30.1050.10">
    <property type="entry name" value="SCP2 sterol-binding domain"/>
    <property type="match status" value="1"/>
</dbReference>
<sequence>MTNPASSTAPAPTLEDAIAALDALPAPHGLPAWTPAAEVPLDRASGEALRSRGLEYRTIDARDDAAYERFVQAISRGFLEDRAEHLVGWRSTLLQLDGRLVGVFDPAAPHAETPVATIGTWGTGLVLDPGCIVPMWAISVVTVSSTHRRRGIARAMLEGELRAAAGAGYAVAGLTVSEATIYGRYGFGPSVGARQFTIDNRRAGWVGPRPVEEGRGRIDPIEREEAMRALASLHAETVAERPGEVTGWPGLWRDAAGLHPEEEEKGFRAVQYTDDEGRVRGVVVYSIKEADGKAALRIQSLLAASTDAYAALWRFALTHDLIGTVTANLRSLDEPVRWMLEDQRALTSTEHDHHWVRILDVAAALGARRYRAAGSVVLEVEDPLAITGGRFLLTVDDEGTGSVQQLSADAAPDAAVVQVGISELSSLLHGEARWGTLAAAGRVMADATATAWLDVAFAPAAPLQLSIGY</sequence>
<feature type="domain" description="N-acetyltransferase" evidence="1">
    <location>
        <begin position="54"/>
        <end position="218"/>
    </location>
</feature>
<dbReference type="GeneID" id="95326874"/>
<dbReference type="Pfam" id="PF13527">
    <property type="entry name" value="Acetyltransf_9"/>
    <property type="match status" value="1"/>
</dbReference>
<dbReference type="SUPFAM" id="SSF55718">
    <property type="entry name" value="SCP-like"/>
    <property type="match status" value="1"/>
</dbReference>
<evidence type="ECO:0000313" key="3">
    <source>
        <dbReference type="Proteomes" id="UP000218598"/>
    </source>
</evidence>